<dbReference type="FunFam" id="1.10.3720.10:FF:000003">
    <property type="entry name" value="Aliphatic sulfonate ABC transporter permease"/>
    <property type="match status" value="1"/>
</dbReference>
<dbReference type="InterPro" id="IPR035906">
    <property type="entry name" value="MetI-like_sf"/>
</dbReference>
<proteinExistence type="inferred from homology"/>
<feature type="transmembrane region" description="Helical" evidence="7">
    <location>
        <begin position="107"/>
        <end position="129"/>
    </location>
</feature>
<feature type="domain" description="ABC transmembrane type-1" evidence="8">
    <location>
        <begin position="108"/>
        <end position="288"/>
    </location>
</feature>
<dbReference type="GO" id="GO:0005886">
    <property type="term" value="C:plasma membrane"/>
    <property type="evidence" value="ECO:0007669"/>
    <property type="project" value="UniProtKB-SubCell"/>
</dbReference>
<keyword evidence="4 7" id="KW-0812">Transmembrane</keyword>
<dbReference type="CDD" id="cd06261">
    <property type="entry name" value="TM_PBP2"/>
    <property type="match status" value="1"/>
</dbReference>
<keyword evidence="10" id="KW-1185">Reference proteome</keyword>
<comment type="subcellular location">
    <subcellularLocation>
        <location evidence="1 7">Cell membrane</location>
        <topology evidence="1 7">Multi-pass membrane protein</topology>
    </subcellularLocation>
</comment>
<reference evidence="9 10" key="1">
    <citation type="submission" date="2019-01" db="EMBL/GenBank/DDBJ databases">
        <title>Genome sequencing of strain DFW100M-13.</title>
        <authorList>
            <person name="Heo J."/>
            <person name="Kim S.-J."/>
            <person name="Kim J.-S."/>
            <person name="Hong S.-B."/>
            <person name="Kwon S.-W."/>
        </authorList>
    </citation>
    <scope>NUCLEOTIDE SEQUENCE [LARGE SCALE GENOMIC DNA]</scope>
    <source>
        <strain evidence="9 10">DFW100M-13</strain>
    </source>
</reference>
<evidence type="ECO:0000256" key="1">
    <source>
        <dbReference type="ARBA" id="ARBA00004651"/>
    </source>
</evidence>
<evidence type="ECO:0000313" key="9">
    <source>
        <dbReference type="EMBL" id="QAY59369.1"/>
    </source>
</evidence>
<feature type="transmembrane region" description="Helical" evidence="7">
    <location>
        <begin position="269"/>
        <end position="291"/>
    </location>
</feature>
<dbReference type="InterPro" id="IPR000515">
    <property type="entry name" value="MetI-like"/>
</dbReference>
<dbReference type="EMBL" id="CP035494">
    <property type="protein sequence ID" value="QAY59369.1"/>
    <property type="molecule type" value="Genomic_DNA"/>
</dbReference>
<evidence type="ECO:0000256" key="6">
    <source>
        <dbReference type="ARBA" id="ARBA00023136"/>
    </source>
</evidence>
<keyword evidence="6 7" id="KW-0472">Membrane</keyword>
<dbReference type="RefSeq" id="WP_129386532.1">
    <property type="nucleotide sequence ID" value="NZ_CP035494.1"/>
</dbReference>
<dbReference type="KEGG" id="mprt:ET475_04765"/>
<organism evidence="9 10">
    <name type="scientific">Microbacterium protaetiae</name>
    <dbReference type="NCBI Taxonomy" id="2509458"/>
    <lineage>
        <taxon>Bacteria</taxon>
        <taxon>Bacillati</taxon>
        <taxon>Actinomycetota</taxon>
        <taxon>Actinomycetes</taxon>
        <taxon>Micrococcales</taxon>
        <taxon>Microbacteriaceae</taxon>
        <taxon>Microbacterium</taxon>
    </lineage>
</organism>
<dbReference type="SUPFAM" id="SSF161098">
    <property type="entry name" value="MetI-like"/>
    <property type="match status" value="1"/>
</dbReference>
<sequence length="306" mass="31421">MTDVLDGKAPIVAVTDRASDAAGRAPAASAAAAAPATQLITPRAVHRHRERSAAGAVAARLGGPALIVAIWWVATATGLLTPDVLASPAQVGAAAVELWTNGQLPQALAVSLARAGGGLAIGVSIGLLLGLIAGSTRSGDAIFDSAMQTLRALPFLALVPLFMVWFGIGETARIALVAVATTFPMYVSASGAVRATDAKLLEAASVFGLSRWATARQIILPGALPGLFSGLRLSATLSIIALIAAEEINALAGLGYLMSEALNYSRTDILTVCILIYGAFGLIADTLIRGLERLATPWLRRKGARR</sequence>
<name>A0A4P6EE66_9MICO</name>
<evidence type="ECO:0000256" key="2">
    <source>
        <dbReference type="ARBA" id="ARBA00022448"/>
    </source>
</evidence>
<dbReference type="GO" id="GO:0042918">
    <property type="term" value="P:alkanesulfonate transmembrane transport"/>
    <property type="evidence" value="ECO:0007669"/>
    <property type="project" value="UniProtKB-ARBA"/>
</dbReference>
<comment type="similarity">
    <text evidence="7">Belongs to the binding-protein-dependent transport system permease family.</text>
</comment>
<dbReference type="PANTHER" id="PTHR30151:SF38">
    <property type="entry name" value="ALIPHATIC SULFONATES TRANSPORT PERMEASE PROTEIN SSUC-RELATED"/>
    <property type="match status" value="1"/>
</dbReference>
<dbReference type="Gene3D" id="1.10.3720.10">
    <property type="entry name" value="MetI-like"/>
    <property type="match status" value="1"/>
</dbReference>
<keyword evidence="5 7" id="KW-1133">Transmembrane helix</keyword>
<dbReference type="Pfam" id="PF00528">
    <property type="entry name" value="BPD_transp_1"/>
    <property type="match status" value="1"/>
</dbReference>
<gene>
    <name evidence="9" type="ORF">ET475_04765</name>
</gene>
<feature type="transmembrane region" description="Helical" evidence="7">
    <location>
        <begin position="53"/>
        <end position="74"/>
    </location>
</feature>
<evidence type="ECO:0000256" key="5">
    <source>
        <dbReference type="ARBA" id="ARBA00022989"/>
    </source>
</evidence>
<evidence type="ECO:0000259" key="8">
    <source>
        <dbReference type="PROSITE" id="PS50928"/>
    </source>
</evidence>
<feature type="transmembrane region" description="Helical" evidence="7">
    <location>
        <begin position="150"/>
        <end position="168"/>
    </location>
</feature>
<evidence type="ECO:0000256" key="4">
    <source>
        <dbReference type="ARBA" id="ARBA00022692"/>
    </source>
</evidence>
<dbReference type="Proteomes" id="UP000293995">
    <property type="component" value="Chromosome"/>
</dbReference>
<dbReference type="PANTHER" id="PTHR30151">
    <property type="entry name" value="ALKANE SULFONATE ABC TRANSPORTER-RELATED, MEMBRANE SUBUNIT"/>
    <property type="match status" value="1"/>
</dbReference>
<accession>A0A4P6EE66</accession>
<dbReference type="PROSITE" id="PS50928">
    <property type="entry name" value="ABC_TM1"/>
    <property type="match status" value="1"/>
</dbReference>
<feature type="transmembrane region" description="Helical" evidence="7">
    <location>
        <begin position="237"/>
        <end position="257"/>
    </location>
</feature>
<evidence type="ECO:0000313" key="10">
    <source>
        <dbReference type="Proteomes" id="UP000293995"/>
    </source>
</evidence>
<dbReference type="AlphaFoldDB" id="A0A4P6EE66"/>
<keyword evidence="3" id="KW-1003">Cell membrane</keyword>
<protein>
    <submittedName>
        <fullName evidence="9">ABC transporter permease</fullName>
    </submittedName>
</protein>
<dbReference type="OrthoDB" id="9796361at2"/>
<evidence type="ECO:0000256" key="3">
    <source>
        <dbReference type="ARBA" id="ARBA00022475"/>
    </source>
</evidence>
<keyword evidence="2 7" id="KW-0813">Transport</keyword>
<evidence type="ECO:0000256" key="7">
    <source>
        <dbReference type="RuleBase" id="RU363032"/>
    </source>
</evidence>